<dbReference type="EMBL" id="MLJW01000880">
    <property type="protein sequence ID" value="OIQ81799.1"/>
    <property type="molecule type" value="Genomic_DNA"/>
</dbReference>
<proteinExistence type="predicted"/>
<dbReference type="AlphaFoldDB" id="A0A1J5QPH9"/>
<organism evidence="1">
    <name type="scientific">mine drainage metagenome</name>
    <dbReference type="NCBI Taxonomy" id="410659"/>
    <lineage>
        <taxon>unclassified sequences</taxon>
        <taxon>metagenomes</taxon>
        <taxon>ecological metagenomes</taxon>
    </lineage>
</organism>
<protein>
    <submittedName>
        <fullName evidence="1">Uncharacterized protein</fullName>
    </submittedName>
</protein>
<comment type="caution">
    <text evidence="1">The sequence shown here is derived from an EMBL/GenBank/DDBJ whole genome shotgun (WGS) entry which is preliminary data.</text>
</comment>
<evidence type="ECO:0000313" key="1">
    <source>
        <dbReference type="EMBL" id="OIQ81799.1"/>
    </source>
</evidence>
<reference evidence="1" key="1">
    <citation type="submission" date="2016-10" db="EMBL/GenBank/DDBJ databases">
        <title>Sequence of Gallionella enrichment culture.</title>
        <authorList>
            <person name="Poehlein A."/>
            <person name="Muehling M."/>
            <person name="Daniel R."/>
        </authorList>
    </citation>
    <scope>NUCLEOTIDE SEQUENCE</scope>
</reference>
<sequence>MGCGGGDAGAVSHFDGRRRGFDEAAITGFRGGGIERAADIDGSRLHAAKQGDDAVTVFHRARFDHAGVVDHAGEQGIFCAGGHDHLAAVGLNQLPVLGQVVERALVHLHLQQAVAAEGQGGGAAGAECHGTQPGADGTLIADGVAKQGHIAAIGGMQDALVDDAAGPAAAEGSAVAAEAGVVEIQGGGDQAPDIDLGALAEQDAVGIDQPHLSVGVEVPEDLRAIGVEDAVDGDGGA</sequence>
<name>A0A1J5QPH9_9ZZZZ</name>
<gene>
    <name evidence="1" type="ORF">GALL_364310</name>
</gene>
<accession>A0A1J5QPH9</accession>